<protein>
    <submittedName>
        <fullName evidence="1">Uncharacterized protein</fullName>
    </submittedName>
</protein>
<accession>A0A3P3Q9V3</accession>
<proteinExistence type="predicted"/>
<gene>
    <name evidence="1" type="ORF">EHW90_09355</name>
</gene>
<organism evidence="1 2">
    <name type="scientific">Lachnoanaerobaculum orale</name>
    <dbReference type="NCBI Taxonomy" id="979627"/>
    <lineage>
        <taxon>Bacteria</taxon>
        <taxon>Bacillati</taxon>
        <taxon>Bacillota</taxon>
        <taxon>Clostridia</taxon>
        <taxon>Lachnospirales</taxon>
        <taxon>Lachnospiraceae</taxon>
        <taxon>Lachnoanaerobaculum</taxon>
    </lineage>
</organism>
<sequence length="366" mass="42609">MKRAVLLFVFCIMFCIGCSSKDKKADENTTHKIVDDGYTLTWGIKNNLQRIWISEDGNALCAIQDNDMKESEDPVIRYMLYIPLKYAVEVNMTVHSNRMRDVNTDKTYLERNIENFDVKVYGIGGKQLKNEIDVLEILKEKNMNIMPTDYTMFTTRMYENKPCLVFGAEDIVSSNEDKNNNTKRMIYIDVETGELFEKEYEDIIDDLEDENRINLIYTSQFSKFMKQNMGRVLWSDFDTNSVRTLSFFEGCRQIHFTDIENITENNTKLFTMFPVLKILYDEIKKNNEDKVRANMAVDIILTGNPSEEEIMSIILPEGREVSFEGVKINAENSVDGKEHDIHSFDEWREYCKPAKDPGKYASPVVK</sequence>
<dbReference type="EMBL" id="RRCM01000001">
    <property type="protein sequence ID" value="RRJ17169.1"/>
    <property type="molecule type" value="Genomic_DNA"/>
</dbReference>
<reference evidence="1 2" key="1">
    <citation type="submission" date="2018-11" db="EMBL/GenBank/DDBJ databases">
        <title>Genome sequencing of Lachnoanaerobaculum orale DSM 24553T.</title>
        <authorList>
            <person name="Kook J.-K."/>
            <person name="Park S.-N."/>
            <person name="Lim Y.K."/>
        </authorList>
    </citation>
    <scope>NUCLEOTIDE SEQUENCE [LARGE SCALE GENOMIC DNA]</scope>
    <source>
        <strain evidence="1 2">DSM 24553</strain>
    </source>
</reference>
<comment type="caution">
    <text evidence="1">The sequence shown here is derived from an EMBL/GenBank/DDBJ whole genome shotgun (WGS) entry which is preliminary data.</text>
</comment>
<evidence type="ECO:0000313" key="1">
    <source>
        <dbReference type="EMBL" id="RRJ17169.1"/>
    </source>
</evidence>
<keyword evidence="2" id="KW-1185">Reference proteome</keyword>
<evidence type="ECO:0000313" key="2">
    <source>
        <dbReference type="Proteomes" id="UP000276982"/>
    </source>
</evidence>
<dbReference type="AlphaFoldDB" id="A0A3P3Q9V3"/>
<name>A0A3P3Q9V3_9FIRM</name>
<dbReference type="Proteomes" id="UP000276982">
    <property type="component" value="Unassembled WGS sequence"/>
</dbReference>
<dbReference type="RefSeq" id="WP_124952486.1">
    <property type="nucleotide sequence ID" value="NZ_RRCM01000001.1"/>
</dbReference>